<accession>A0AAV4PH16</accession>
<dbReference type="Proteomes" id="UP001054945">
    <property type="component" value="Unassembled WGS sequence"/>
</dbReference>
<proteinExistence type="predicted"/>
<keyword evidence="2" id="KW-1185">Reference proteome</keyword>
<comment type="caution">
    <text evidence="1">The sequence shown here is derived from an EMBL/GenBank/DDBJ whole genome shotgun (WGS) entry which is preliminary data.</text>
</comment>
<sequence length="97" mass="11292">MNPNKRYIYIDILHTSKEHKCHLSYCNQSLRNKNRAKKEEFRNKRVAHIPNEISLYNRRGEAVLGVQLATSLLRGRTKTTRHSDHLGSCCTKMKLVA</sequence>
<reference evidence="1 2" key="1">
    <citation type="submission" date="2021-06" db="EMBL/GenBank/DDBJ databases">
        <title>Caerostris extrusa draft genome.</title>
        <authorList>
            <person name="Kono N."/>
            <person name="Arakawa K."/>
        </authorList>
    </citation>
    <scope>NUCLEOTIDE SEQUENCE [LARGE SCALE GENOMIC DNA]</scope>
</reference>
<evidence type="ECO:0000313" key="1">
    <source>
        <dbReference type="EMBL" id="GIX95219.1"/>
    </source>
</evidence>
<gene>
    <name evidence="1" type="ORF">CEXT_466461</name>
</gene>
<dbReference type="EMBL" id="BPLR01004481">
    <property type="protein sequence ID" value="GIX95219.1"/>
    <property type="molecule type" value="Genomic_DNA"/>
</dbReference>
<protein>
    <submittedName>
        <fullName evidence="1">Uncharacterized protein</fullName>
    </submittedName>
</protein>
<name>A0AAV4PH16_CAEEX</name>
<evidence type="ECO:0000313" key="2">
    <source>
        <dbReference type="Proteomes" id="UP001054945"/>
    </source>
</evidence>
<dbReference type="AlphaFoldDB" id="A0AAV4PH16"/>
<organism evidence="1 2">
    <name type="scientific">Caerostris extrusa</name>
    <name type="common">Bark spider</name>
    <name type="synonym">Caerostris bankana</name>
    <dbReference type="NCBI Taxonomy" id="172846"/>
    <lineage>
        <taxon>Eukaryota</taxon>
        <taxon>Metazoa</taxon>
        <taxon>Ecdysozoa</taxon>
        <taxon>Arthropoda</taxon>
        <taxon>Chelicerata</taxon>
        <taxon>Arachnida</taxon>
        <taxon>Araneae</taxon>
        <taxon>Araneomorphae</taxon>
        <taxon>Entelegynae</taxon>
        <taxon>Araneoidea</taxon>
        <taxon>Araneidae</taxon>
        <taxon>Caerostris</taxon>
    </lineage>
</organism>